<dbReference type="InterPro" id="IPR052396">
    <property type="entry name" value="Meiotic_Drive_Suppr_Kinase"/>
</dbReference>
<feature type="compositionally biased region" description="Polar residues" evidence="1">
    <location>
        <begin position="40"/>
        <end position="49"/>
    </location>
</feature>
<dbReference type="EMBL" id="JAAAIL010005004">
    <property type="protein sequence ID" value="KAG0247108.1"/>
    <property type="molecule type" value="Genomic_DNA"/>
</dbReference>
<feature type="region of interest" description="Disordered" evidence="1">
    <location>
        <begin position="1"/>
        <end position="49"/>
    </location>
</feature>
<organism evidence="2 3">
    <name type="scientific">Linnemannia exigua</name>
    <dbReference type="NCBI Taxonomy" id="604196"/>
    <lineage>
        <taxon>Eukaryota</taxon>
        <taxon>Fungi</taxon>
        <taxon>Fungi incertae sedis</taxon>
        <taxon>Mucoromycota</taxon>
        <taxon>Mortierellomycotina</taxon>
        <taxon>Mortierellomycetes</taxon>
        <taxon>Mortierellales</taxon>
        <taxon>Mortierellaceae</taxon>
        <taxon>Linnemannia</taxon>
    </lineage>
</organism>
<evidence type="ECO:0000313" key="3">
    <source>
        <dbReference type="Proteomes" id="UP001194580"/>
    </source>
</evidence>
<feature type="non-terminal residue" evidence="2">
    <location>
        <position position="126"/>
    </location>
</feature>
<gene>
    <name evidence="2" type="ORF">BGZ95_009019</name>
</gene>
<accession>A0AAD4CZA0</accession>
<feature type="compositionally biased region" description="Basic and acidic residues" evidence="1">
    <location>
        <begin position="1"/>
        <end position="17"/>
    </location>
</feature>
<dbReference type="PANTHER" id="PTHR37171:SF1">
    <property type="entry name" value="SERINE_THREONINE-PROTEIN KINASE YRZF-RELATED"/>
    <property type="match status" value="1"/>
</dbReference>
<dbReference type="AlphaFoldDB" id="A0AAD4CZA0"/>
<reference evidence="2" key="1">
    <citation type="journal article" date="2020" name="Fungal Divers.">
        <title>Resolving the Mortierellaceae phylogeny through synthesis of multi-gene phylogenetics and phylogenomics.</title>
        <authorList>
            <person name="Vandepol N."/>
            <person name="Liber J."/>
            <person name="Desiro A."/>
            <person name="Na H."/>
            <person name="Kennedy M."/>
            <person name="Barry K."/>
            <person name="Grigoriev I.V."/>
            <person name="Miller A.N."/>
            <person name="O'Donnell K."/>
            <person name="Stajich J.E."/>
            <person name="Bonito G."/>
        </authorList>
    </citation>
    <scope>NUCLEOTIDE SEQUENCE</scope>
    <source>
        <strain evidence="2">NRRL 28262</strain>
    </source>
</reference>
<proteinExistence type="predicted"/>
<sequence>MLSKEQPEAKAAKRDSDFSPGHGGKLKQGMKSFFTRSRAKAQQTRAMQQERLTIPAFKNLMPITDGEGARTFRATWMNEDVVVKKADVWNQHLVADELEHEAEVYEALRTLQGRYVPELKLAGVVD</sequence>
<dbReference type="PANTHER" id="PTHR37171">
    <property type="entry name" value="SERINE/THREONINE-PROTEIN KINASE YRZF-RELATED"/>
    <property type="match status" value="1"/>
</dbReference>
<evidence type="ECO:0000256" key="1">
    <source>
        <dbReference type="SAM" id="MobiDB-lite"/>
    </source>
</evidence>
<dbReference type="Proteomes" id="UP001194580">
    <property type="component" value="Unassembled WGS sequence"/>
</dbReference>
<keyword evidence="3" id="KW-1185">Reference proteome</keyword>
<evidence type="ECO:0000313" key="2">
    <source>
        <dbReference type="EMBL" id="KAG0247108.1"/>
    </source>
</evidence>
<comment type="caution">
    <text evidence="2">The sequence shown here is derived from an EMBL/GenBank/DDBJ whole genome shotgun (WGS) entry which is preliminary data.</text>
</comment>
<feature type="non-terminal residue" evidence="2">
    <location>
        <position position="1"/>
    </location>
</feature>
<protein>
    <submittedName>
        <fullName evidence="2">Uncharacterized protein</fullName>
    </submittedName>
</protein>
<name>A0AAD4CZA0_9FUNG</name>